<evidence type="ECO:0000313" key="2">
    <source>
        <dbReference type="EMBL" id="KMZ95801.1"/>
    </source>
</evidence>
<feature type="region of interest" description="Disordered" evidence="1">
    <location>
        <begin position="1051"/>
        <end position="1078"/>
    </location>
</feature>
<feature type="region of interest" description="Disordered" evidence="1">
    <location>
        <begin position="198"/>
        <end position="223"/>
    </location>
</feature>
<dbReference type="EMBL" id="KQ234971">
    <property type="protein sequence ID" value="KMZ95801.1"/>
    <property type="molecule type" value="Genomic_DNA"/>
</dbReference>
<evidence type="ECO:0000313" key="3">
    <source>
        <dbReference type="Proteomes" id="UP000053776"/>
    </source>
</evidence>
<feature type="region of interest" description="Disordered" evidence="1">
    <location>
        <begin position="939"/>
        <end position="962"/>
    </location>
</feature>
<proteinExistence type="predicted"/>
<name>A0A0J9TL29_PLAVI</name>
<evidence type="ECO:0000256" key="1">
    <source>
        <dbReference type="SAM" id="MobiDB-lite"/>
    </source>
</evidence>
<sequence length="1322" mass="151859">MFRGGACQSVSKLKRLIPARGVKTSARLPTYDHFIFNFDDVENLKKLKEINTEPLVVQKNEDKYEHILDQSKLKKTRKLLTLVRKKLINYQQTPLNRFFFIFYKNVECLSEAEVIDLLYLAVRNRKYYAHEGDVESGFDTQAGGLCDGENNSIVGEGNHFHNFNRNNVQDISDHVYTNVGEAKDIAILTWEKEHLGGDNQKANEGCAQRGEDPEWGDDANSDESSHLKCKGVGSIAQNGTTNWLVAMEEDRMDPRKNPKYIQKSPNFKRRNVDYVLRLLSSLRNSLRERKIATKNTMTLLDVYKWSYCLRHYRMAEGDSFIVPYICSFLKKEISHVNQKRNDYEIRDDEQLNLLLNVLIIHHKKLKGHFFNLLYDYLFAVFKRGIFSLSCKNICLLLQVNNFQVGKYDPFFLSLLGGGATPRRVTPEMVSASDSLTPADVNYLLFYQLKNGAMRGAPPFDLLTDRLANTPEVTSQKIQNVHLLSLLLLRYDYSKRHASETHDKFVEIIYHMYYYLRKNMSSLLGNKKKRENLLNVRFLTSFSLALSLIGNNLHVNDELCLFVLCLVTNPEQTLTTRDYIALLKISHFYNFQKELHFSRNALYCEDKACFYICGGGGGDQQGYLPLSWERLSSYIYECLKVVYSFEGEGRTWRGTPAGDLQRERQKVGTSNGMPIKREPHLDPPPIEDMTKPAALTEVPPPKGTPETHLLKGQNFSVENTFRVKPPAQCINKQKAAKKNKSYYMHILDILPSVQNDPNGKPFYKHLLRLFQRDVGHFNLHMFDVDKILFTYSLLNMKKEDLPLDTLNLLKRVKENIMRKDHPLEKERYLLHSLCNILLTMAELNLLPIVDIKIFEKKVLTNVHFLNIGAILTLMQYYILKGAGTTGVSAHTKEIALLVLHYVKRKYLLSRNGADGGTAQFEELKGDVNYPTIERYLHQRGSHNGEAASKGEGLNRKGDPSYSPKTDALKNESTFFAPFEKINEDDLHEFLLLRFVFVHLVTHTSLFHDNMKHHHGGGRHYRAMVNNLNRVVLHLKTDFSDMLLVGLEDGHDVVTPQEGGPASRQDIQRDSEEAERGTLPSCVSEEVKNEHIVGPPNQSNILSRENFRLLTSYITFTLKHDLNFLTNDRNFHEAVALQHSFVKNFKSLYYNYKYSFVYRKLILSLIFGMRRRSSLRVKCPLNVLKNSPSGVEKMNINEYTQVLRLFSALCEEEGRGGNAFCSYLTKNCVKVPSSQPPPQYDILLNGHLIYQMSSSEIVHVHLNVPFFNYTIPMLIETKAFSVAVQVVFTPTENVDTYATLFSVMRGLLKSYNYEVILVKRRGGA</sequence>
<feature type="compositionally biased region" description="Basic and acidic residues" evidence="1">
    <location>
        <begin position="1064"/>
        <end position="1074"/>
    </location>
</feature>
<dbReference type="Proteomes" id="UP000053776">
    <property type="component" value="Unassembled WGS sequence"/>
</dbReference>
<feature type="region of interest" description="Disordered" evidence="1">
    <location>
        <begin position="653"/>
        <end position="685"/>
    </location>
</feature>
<reference evidence="2 3" key="1">
    <citation type="submission" date="2011-08" db="EMBL/GenBank/DDBJ databases">
        <title>The Genome Sequence of Plasmodium vivax Mauritania I.</title>
        <authorList>
            <consortium name="The Broad Institute Genome Sequencing Platform"/>
            <consortium name="The Broad Institute Genome Sequencing Center for Infectious Disease"/>
            <person name="Neafsey D."/>
            <person name="Carlton J."/>
            <person name="Barnwell J."/>
            <person name="Collins W."/>
            <person name="Escalante A."/>
            <person name="Mullikin J."/>
            <person name="Saul A."/>
            <person name="Guigo R."/>
            <person name="Camara F."/>
            <person name="Young S.K."/>
            <person name="Zeng Q."/>
            <person name="Gargeya S."/>
            <person name="Fitzgerald M."/>
            <person name="Haas B."/>
            <person name="Abouelleil A."/>
            <person name="Alvarado L."/>
            <person name="Arachchi H.M."/>
            <person name="Berlin A."/>
            <person name="Brown A."/>
            <person name="Chapman S.B."/>
            <person name="Chen Z."/>
            <person name="Dunbar C."/>
            <person name="Freedman E."/>
            <person name="Gearin G."/>
            <person name="Gellesch M."/>
            <person name="Goldberg J."/>
            <person name="Griggs A."/>
            <person name="Gujja S."/>
            <person name="Heiman D."/>
            <person name="Howarth C."/>
            <person name="Larson L."/>
            <person name="Lui A."/>
            <person name="MacDonald P.J.P."/>
            <person name="Montmayeur A."/>
            <person name="Murphy C."/>
            <person name="Neiman D."/>
            <person name="Pearson M."/>
            <person name="Priest M."/>
            <person name="Roberts A."/>
            <person name="Saif S."/>
            <person name="Shea T."/>
            <person name="Shenoy N."/>
            <person name="Sisk P."/>
            <person name="Stolte C."/>
            <person name="Sykes S."/>
            <person name="Wortman J."/>
            <person name="Nusbaum C."/>
            <person name="Birren B."/>
        </authorList>
    </citation>
    <scope>NUCLEOTIDE SEQUENCE [LARGE SCALE GENOMIC DNA]</scope>
    <source>
        <strain evidence="2 3">Mauritania I</strain>
    </source>
</reference>
<dbReference type="OrthoDB" id="371771at2759"/>
<gene>
    <name evidence="2" type="ORF">PVMG_03875</name>
</gene>
<organism evidence="2 3">
    <name type="scientific">Plasmodium vivax Mauritania I</name>
    <dbReference type="NCBI Taxonomy" id="1035515"/>
    <lineage>
        <taxon>Eukaryota</taxon>
        <taxon>Sar</taxon>
        <taxon>Alveolata</taxon>
        <taxon>Apicomplexa</taxon>
        <taxon>Aconoidasida</taxon>
        <taxon>Haemosporida</taxon>
        <taxon>Plasmodiidae</taxon>
        <taxon>Plasmodium</taxon>
        <taxon>Plasmodium (Plasmodium)</taxon>
    </lineage>
</organism>
<protein>
    <submittedName>
        <fullName evidence="2">Uncharacterized protein</fullName>
    </submittedName>
</protein>
<accession>A0A0J9TL29</accession>